<dbReference type="InterPro" id="IPR014962">
    <property type="entry name" value="YolD"/>
</dbReference>
<dbReference type="EMBL" id="MJEH01000001">
    <property type="protein sequence ID" value="OEH94545.1"/>
    <property type="molecule type" value="Genomic_DNA"/>
</dbReference>
<keyword evidence="2" id="KW-1185">Reference proteome</keyword>
<evidence type="ECO:0000313" key="1">
    <source>
        <dbReference type="EMBL" id="OEH94545.1"/>
    </source>
</evidence>
<sequence length="117" mass="14118">MKPNKLTPGKNLMWESSRMMLPEHKQRIQQHQKELLKRNRVILDEQRLAEFSQIISDALNQNSLIKIQVFHPYHDSYFTGKIERILLEHKQIKLVNSNDVEWINFNDIIDIYYIDNE</sequence>
<gene>
    <name evidence="1" type="ORF">BFG57_07705</name>
</gene>
<dbReference type="PANTHER" id="PTHR40051">
    <property type="entry name" value="IG HYPOTHETICAL 15966"/>
    <property type="match status" value="1"/>
</dbReference>
<evidence type="ECO:0008006" key="3">
    <source>
        <dbReference type="Google" id="ProtNLM"/>
    </source>
</evidence>
<organism evidence="1 2">
    <name type="scientific">Bacillus solimangrovi</name>
    <dbReference type="NCBI Taxonomy" id="1305675"/>
    <lineage>
        <taxon>Bacteria</taxon>
        <taxon>Bacillati</taxon>
        <taxon>Bacillota</taxon>
        <taxon>Bacilli</taxon>
        <taxon>Bacillales</taxon>
        <taxon>Bacillaceae</taxon>
        <taxon>Bacillus</taxon>
    </lineage>
</organism>
<name>A0A1E5LKE4_9BACI</name>
<dbReference type="STRING" id="1305675.BFG57_07705"/>
<dbReference type="Pfam" id="PF08863">
    <property type="entry name" value="YolD"/>
    <property type="match status" value="1"/>
</dbReference>
<accession>A0A1E5LKE4</accession>
<proteinExistence type="predicted"/>
<evidence type="ECO:0000313" key="2">
    <source>
        <dbReference type="Proteomes" id="UP000095209"/>
    </source>
</evidence>
<reference evidence="1 2" key="1">
    <citation type="submission" date="2016-08" db="EMBL/GenBank/DDBJ databases">
        <title>Genome of Bacillus solimangrovi GH2-4.</title>
        <authorList>
            <person name="Lim S."/>
            <person name="Kim B.-C."/>
        </authorList>
    </citation>
    <scope>NUCLEOTIDE SEQUENCE [LARGE SCALE GENOMIC DNA]</scope>
    <source>
        <strain evidence="1 2">GH2-4</strain>
    </source>
</reference>
<dbReference type="OrthoDB" id="2376882at2"/>
<dbReference type="AlphaFoldDB" id="A0A1E5LKE4"/>
<dbReference type="Proteomes" id="UP000095209">
    <property type="component" value="Unassembled WGS sequence"/>
</dbReference>
<dbReference type="PANTHER" id="PTHR40051:SF1">
    <property type="entry name" value="YOLD-LIKE FAMILY PROTEIN"/>
    <property type="match status" value="1"/>
</dbReference>
<dbReference type="RefSeq" id="WP_069715479.1">
    <property type="nucleotide sequence ID" value="NZ_MJEH01000001.1"/>
</dbReference>
<protein>
    <recommendedName>
        <fullName evidence="3">YolD-like family protein</fullName>
    </recommendedName>
</protein>
<comment type="caution">
    <text evidence="1">The sequence shown here is derived from an EMBL/GenBank/DDBJ whole genome shotgun (WGS) entry which is preliminary data.</text>
</comment>